<evidence type="ECO:0000313" key="2">
    <source>
        <dbReference type="Proteomes" id="UP000283975"/>
    </source>
</evidence>
<accession>A0A414AHR7</accession>
<dbReference type="InterPro" id="IPR057895">
    <property type="entry name" value="Mom"/>
</dbReference>
<dbReference type="EMBL" id="QSHZ01000051">
    <property type="protein sequence ID" value="RHC47879.1"/>
    <property type="molecule type" value="Genomic_DNA"/>
</dbReference>
<dbReference type="SUPFAM" id="SSF55729">
    <property type="entry name" value="Acyl-CoA N-acyltransferases (Nat)"/>
    <property type="match status" value="1"/>
</dbReference>
<dbReference type="NCBIfam" id="NF045478">
    <property type="entry name" value="XF1762_fam"/>
    <property type="match status" value="1"/>
</dbReference>
<dbReference type="Proteomes" id="UP000283975">
    <property type="component" value="Unassembled WGS sequence"/>
</dbReference>
<comment type="caution">
    <text evidence="1">The sequence shown here is derived from an EMBL/GenBank/DDBJ whole genome shotgun (WGS) entry which is preliminary data.</text>
</comment>
<sequence length="147" mass="16521">MDTEIKPITFRQASDFINRFHRHHKATVGHKFSVGLYEGEKLIGCAVCGRPVSRYLDDGLTCEINRLCTDGTYNACSMLYGACCRIAKDMGYRKIITYILQSELGTSLKASGFVCDGEAGGTHWTGERNRGQEIPAEMKTRWYRLLA</sequence>
<gene>
    <name evidence="1" type="ORF">DW839_29280</name>
</gene>
<organism evidence="1 2">
    <name type="scientific">Enterocloster bolteae</name>
    <dbReference type="NCBI Taxonomy" id="208479"/>
    <lineage>
        <taxon>Bacteria</taxon>
        <taxon>Bacillati</taxon>
        <taxon>Bacillota</taxon>
        <taxon>Clostridia</taxon>
        <taxon>Lachnospirales</taxon>
        <taxon>Lachnospiraceae</taxon>
        <taxon>Enterocloster</taxon>
    </lineage>
</organism>
<name>A0A414AHR7_9FIRM</name>
<protein>
    <recommendedName>
        <fullName evidence="3">N-acetyltransferase</fullName>
    </recommendedName>
</protein>
<dbReference type="AlphaFoldDB" id="A0A414AHR7"/>
<dbReference type="InterPro" id="IPR053780">
    <property type="entry name" value="Gp66-like"/>
</dbReference>
<evidence type="ECO:0000313" key="1">
    <source>
        <dbReference type="EMBL" id="RHC47879.1"/>
    </source>
</evidence>
<dbReference type="InterPro" id="IPR016181">
    <property type="entry name" value="Acyl_CoA_acyltransferase"/>
</dbReference>
<proteinExistence type="predicted"/>
<evidence type="ECO:0008006" key="3">
    <source>
        <dbReference type="Google" id="ProtNLM"/>
    </source>
</evidence>
<reference evidence="1 2" key="1">
    <citation type="submission" date="2018-08" db="EMBL/GenBank/DDBJ databases">
        <title>A genome reference for cultivated species of the human gut microbiota.</title>
        <authorList>
            <person name="Zou Y."/>
            <person name="Xue W."/>
            <person name="Luo G."/>
        </authorList>
    </citation>
    <scope>NUCLEOTIDE SEQUENCE [LARGE SCALE GENOMIC DNA]</scope>
    <source>
        <strain evidence="1 2">AM35-14</strain>
    </source>
</reference>
<dbReference type="Pfam" id="PF25680">
    <property type="entry name" value="Mom"/>
    <property type="match status" value="1"/>
</dbReference>